<protein>
    <submittedName>
        <fullName evidence="1">Uncharacterized protein</fullName>
    </submittedName>
</protein>
<keyword evidence="2" id="KW-1185">Reference proteome</keyword>
<sequence length="47" mass="5074">MTASPMTIIQSAKLLPDPPTSLLYMWVGGQQRSQSLSLRPTSLRSAG</sequence>
<dbReference type="EMBL" id="UYRU01006555">
    <property type="protein sequence ID" value="VDK40163.1"/>
    <property type="molecule type" value="Genomic_DNA"/>
</dbReference>
<name>A0A3P6QCQ8_DIBLA</name>
<accession>A0A3P6QCQ8</accession>
<organism evidence="1 2">
    <name type="scientific">Dibothriocephalus latus</name>
    <name type="common">Fish tapeworm</name>
    <name type="synonym">Diphyllobothrium latum</name>
    <dbReference type="NCBI Taxonomy" id="60516"/>
    <lineage>
        <taxon>Eukaryota</taxon>
        <taxon>Metazoa</taxon>
        <taxon>Spiralia</taxon>
        <taxon>Lophotrochozoa</taxon>
        <taxon>Platyhelminthes</taxon>
        <taxon>Cestoda</taxon>
        <taxon>Eucestoda</taxon>
        <taxon>Diphyllobothriidea</taxon>
        <taxon>Diphyllobothriidae</taxon>
        <taxon>Dibothriocephalus</taxon>
    </lineage>
</organism>
<evidence type="ECO:0000313" key="1">
    <source>
        <dbReference type="EMBL" id="VDK40163.1"/>
    </source>
</evidence>
<gene>
    <name evidence="1" type="ORF">DILT_LOCUS1109</name>
</gene>
<proteinExistence type="predicted"/>
<dbReference type="AlphaFoldDB" id="A0A3P6QCQ8"/>
<evidence type="ECO:0000313" key="2">
    <source>
        <dbReference type="Proteomes" id="UP000281553"/>
    </source>
</evidence>
<dbReference type="Proteomes" id="UP000281553">
    <property type="component" value="Unassembled WGS sequence"/>
</dbReference>
<reference evidence="1 2" key="1">
    <citation type="submission" date="2018-11" db="EMBL/GenBank/DDBJ databases">
        <authorList>
            <consortium name="Pathogen Informatics"/>
        </authorList>
    </citation>
    <scope>NUCLEOTIDE SEQUENCE [LARGE SCALE GENOMIC DNA]</scope>
</reference>